<protein>
    <submittedName>
        <fullName evidence="1">Uncharacterized protein</fullName>
    </submittedName>
</protein>
<name>A0A2D4IGW4_MICLE</name>
<dbReference type="EMBL" id="IACK01092444">
    <property type="protein sequence ID" value="LAA83461.1"/>
    <property type="molecule type" value="Transcribed_RNA"/>
</dbReference>
<evidence type="ECO:0000313" key="1">
    <source>
        <dbReference type="EMBL" id="LAA83461.1"/>
    </source>
</evidence>
<accession>A0A2D4IGW4</accession>
<dbReference type="AlphaFoldDB" id="A0A2D4IGW4"/>
<organism evidence="1">
    <name type="scientific">Micrurus lemniscatus lemniscatus</name>
    <dbReference type="NCBI Taxonomy" id="129467"/>
    <lineage>
        <taxon>Eukaryota</taxon>
        <taxon>Metazoa</taxon>
        <taxon>Chordata</taxon>
        <taxon>Craniata</taxon>
        <taxon>Vertebrata</taxon>
        <taxon>Euteleostomi</taxon>
        <taxon>Lepidosauria</taxon>
        <taxon>Squamata</taxon>
        <taxon>Bifurcata</taxon>
        <taxon>Unidentata</taxon>
        <taxon>Episquamata</taxon>
        <taxon>Toxicofera</taxon>
        <taxon>Serpentes</taxon>
        <taxon>Colubroidea</taxon>
        <taxon>Elapidae</taxon>
        <taxon>Elapinae</taxon>
        <taxon>Micrurus</taxon>
    </lineage>
</organism>
<sequence length="106" mass="12331">MHIIQKTQNSLEKDSGCVGRGTFSFQLSINKHFFSKEKVKEFFYFPGGQLTSLSKRQSEIVPWHARYTHWNACDQLTEIFLELHSDTQHYLYLGTFIFGHITAAKS</sequence>
<reference evidence="1" key="1">
    <citation type="submission" date="2017-07" db="EMBL/GenBank/DDBJ databases">
        <authorList>
            <person name="Mikheyev A."/>
            <person name="Grau M."/>
        </authorList>
    </citation>
    <scope>NUCLEOTIDE SEQUENCE</scope>
    <source>
        <tissue evidence="1">Venom_gland</tissue>
    </source>
</reference>
<reference evidence="1" key="2">
    <citation type="submission" date="2017-11" db="EMBL/GenBank/DDBJ databases">
        <title>Coralsnake Venomics: Analyses of Venom Gland Transcriptomes and Proteomes of Six Brazilian Taxa.</title>
        <authorList>
            <person name="Aird S.D."/>
            <person name="Jorge da Silva N."/>
            <person name="Qiu L."/>
            <person name="Villar-Briones A."/>
            <person name="Aparecida-Saddi V."/>
            <person name="Campos-Telles M.P."/>
            <person name="Grau M."/>
            <person name="Mikheyev A.S."/>
        </authorList>
    </citation>
    <scope>NUCLEOTIDE SEQUENCE</scope>
    <source>
        <tissue evidence="1">Venom_gland</tissue>
    </source>
</reference>
<proteinExistence type="predicted"/>